<keyword evidence="3" id="KW-1185">Reference proteome</keyword>
<keyword evidence="2" id="KW-0689">Ribosomal protein</keyword>
<comment type="caution">
    <text evidence="2">The sequence shown here is derived from an EMBL/GenBank/DDBJ whole genome shotgun (WGS) entry which is preliminary data.</text>
</comment>
<evidence type="ECO:0000313" key="3">
    <source>
        <dbReference type="Proteomes" id="UP001235064"/>
    </source>
</evidence>
<dbReference type="InterPro" id="IPR013823">
    <property type="entry name" value="Ribosomal_bL12_C"/>
</dbReference>
<organism evidence="2 3">
    <name type="scientific">Microbacterium candidum</name>
    <dbReference type="NCBI Taxonomy" id="3041922"/>
    <lineage>
        <taxon>Bacteria</taxon>
        <taxon>Bacillati</taxon>
        <taxon>Actinomycetota</taxon>
        <taxon>Actinomycetes</taxon>
        <taxon>Micrococcales</taxon>
        <taxon>Microbacteriaceae</taxon>
        <taxon>Microbacterium</taxon>
    </lineage>
</organism>
<reference evidence="2 3" key="1">
    <citation type="submission" date="2023-06" db="EMBL/GenBank/DDBJ databases">
        <title>Microbacterium sp. nov., isolated from a waste landfill.</title>
        <authorList>
            <person name="Wen W."/>
        </authorList>
    </citation>
    <scope>NUCLEOTIDE SEQUENCE [LARGE SCALE GENOMIC DNA]</scope>
    <source>
        <strain evidence="2 3">ASV49</strain>
    </source>
</reference>
<dbReference type="Pfam" id="PF00542">
    <property type="entry name" value="Ribosomal_L12"/>
    <property type="match status" value="1"/>
</dbReference>
<dbReference type="EMBL" id="JASXSZ010000001">
    <property type="protein sequence ID" value="MDL9978650.1"/>
    <property type="molecule type" value="Genomic_DNA"/>
</dbReference>
<dbReference type="InterPro" id="IPR027417">
    <property type="entry name" value="P-loop_NTPase"/>
</dbReference>
<dbReference type="InterPro" id="IPR051162">
    <property type="entry name" value="T4SS_component"/>
</dbReference>
<dbReference type="Gene3D" id="3.40.50.300">
    <property type="entry name" value="P-loop containing nucleotide triphosphate hydrolases"/>
    <property type="match status" value="2"/>
</dbReference>
<proteinExistence type="predicted"/>
<dbReference type="CDD" id="cd01127">
    <property type="entry name" value="TrwB_TraG_TraD_VirD4"/>
    <property type="match status" value="1"/>
</dbReference>
<dbReference type="Gene3D" id="3.30.1390.10">
    <property type="match status" value="1"/>
</dbReference>
<feature type="domain" description="Large ribosomal subunit protein bL12 C-terminal" evidence="1">
    <location>
        <begin position="791"/>
        <end position="829"/>
    </location>
</feature>
<evidence type="ECO:0000259" key="1">
    <source>
        <dbReference type="Pfam" id="PF00542"/>
    </source>
</evidence>
<dbReference type="GO" id="GO:0005840">
    <property type="term" value="C:ribosome"/>
    <property type="evidence" value="ECO:0007669"/>
    <property type="project" value="UniProtKB-KW"/>
</dbReference>
<keyword evidence="2" id="KW-0687">Ribonucleoprotein</keyword>
<dbReference type="SUPFAM" id="SSF52540">
    <property type="entry name" value="P-loop containing nucleoside triphosphate hydrolases"/>
    <property type="match status" value="1"/>
</dbReference>
<dbReference type="SUPFAM" id="SSF54736">
    <property type="entry name" value="ClpS-like"/>
    <property type="match status" value="1"/>
</dbReference>
<dbReference type="RefSeq" id="WP_286287242.1">
    <property type="nucleotide sequence ID" value="NZ_JASXSZ010000001.1"/>
</dbReference>
<dbReference type="PANTHER" id="PTHR30121">
    <property type="entry name" value="UNCHARACTERIZED PROTEIN YJGR-RELATED"/>
    <property type="match status" value="1"/>
</dbReference>
<name>A0ABT7MW19_9MICO</name>
<protein>
    <submittedName>
        <fullName evidence="2">Ribosomal protein L7/L12</fullName>
    </submittedName>
</protein>
<dbReference type="InterPro" id="IPR014719">
    <property type="entry name" value="Ribosomal_bL12_C/ClpS-like"/>
</dbReference>
<gene>
    <name evidence="2" type="ORF">QSV35_04850</name>
</gene>
<accession>A0ABT7MW19</accession>
<evidence type="ECO:0000313" key="2">
    <source>
        <dbReference type="EMBL" id="MDL9978650.1"/>
    </source>
</evidence>
<dbReference type="Proteomes" id="UP001235064">
    <property type="component" value="Unassembled WGS sequence"/>
</dbReference>
<dbReference type="PANTHER" id="PTHR30121:SF11">
    <property type="entry name" value="AAA+ ATPASE DOMAIN-CONTAINING PROTEIN"/>
    <property type="match status" value="1"/>
</dbReference>
<sequence length="870" mass="94016">MNEFFASKPPLMVTRYDVDALLRGDDPGKRSCTDSRDLVHLVRYLPEGSGVRIVLHSAGGSGRVTAWLESFGTGASALTAPDLRYACALSLVLNAGRTVPVSDWPSGVVSAFELERIQMAPMFTTTTEDNAFPPDWVIEAKSVDQVTFAQPVPAPDSGAELLGALSRATHDIWVVTTLVAPSVLDQRLVLDELDAVISRGVRAAYAGAIVCARTIVASTGPVSPAVLSGLAKRSTEVEAVPIDPREARTLWIDPTRAVQGHAVAEGHAVALTRVPAAGSGKGLGIPSRVPSPDARPLDPLMPEPAVPIRLGVAVDIGGDVVEVQPDAQDARRHYFVEGKSGSGKSAFLKNMAISWLDTPYPLLCLDPHGDLAHAIAAHSADRIDRPTLYVRHGDTEHPIGLNVIAGANADTRSQNVDALLDHMQQVLDPRREGMFGDRAKRTFWLVAEAASHVYGDRLTVQVVQTLLLKQQHIRDLADRIQRVAPDIALRLRSELVNLHEKEWSELISWYQSRFQMWQRTQALRKITGTGVDAIDMLAVLDGHTNLVVDLASPQLGDPVAGILGGIYLRKLREAMGCRKDRDVPVLVLFDEAHIFQDEAPDRLLAEGRKYGLSLVIATQSIDNLTPRLARAIEANVGSYISLRTGLNGASTASARLGGWPANDLTRLPDLTAAASLSSRGIPTDPFTLHVDYYKRLEADGWTPERLADAAEAVAQHTLQKLWLPHADMTVPTDDEVISKLQRPSAPRPNTWTTHPAEPRADVSRRLDAWFEARYGTAPDTDDPRADDDEHFDVILDSPGSRTIAVIKVIRRVTGLGLAGAKAIVDSAAKSDGGNIAALTDAPRNVAMGLVDDLYNLGARAHATQSVRAQS</sequence>